<dbReference type="InterPro" id="IPR023753">
    <property type="entry name" value="FAD/NAD-binding_dom"/>
</dbReference>
<keyword evidence="2" id="KW-0285">Flavoprotein</keyword>
<dbReference type="GO" id="GO:0050660">
    <property type="term" value="F:flavin adenine dinucleotide binding"/>
    <property type="evidence" value="ECO:0007669"/>
    <property type="project" value="TreeGrafter"/>
</dbReference>
<dbReference type="InterPro" id="IPR036188">
    <property type="entry name" value="FAD/NAD-bd_sf"/>
</dbReference>
<evidence type="ECO:0000313" key="11">
    <source>
        <dbReference type="Proteomes" id="UP000198748"/>
    </source>
</evidence>
<keyword evidence="10" id="KW-0670">Pyruvate</keyword>
<feature type="domain" description="Pyridine nucleotide-disulphide oxidoreductase dimerisation" evidence="8">
    <location>
        <begin position="339"/>
        <end position="445"/>
    </location>
</feature>
<dbReference type="SUPFAM" id="SSF51905">
    <property type="entry name" value="FAD/NAD(P)-binding domain"/>
    <property type="match status" value="1"/>
</dbReference>
<dbReference type="AlphaFoldDB" id="A0A1G7SJ69"/>
<feature type="binding site" evidence="6">
    <location>
        <begin position="171"/>
        <end position="178"/>
    </location>
    <ligand>
        <name>NAD(+)</name>
        <dbReference type="ChEBI" id="CHEBI:57540"/>
    </ligand>
</feature>
<keyword evidence="6" id="KW-0547">Nucleotide-binding</keyword>
<organism evidence="10 11">
    <name type="scientific">Dyadobacter soli</name>
    <dbReference type="NCBI Taxonomy" id="659014"/>
    <lineage>
        <taxon>Bacteria</taxon>
        <taxon>Pseudomonadati</taxon>
        <taxon>Bacteroidota</taxon>
        <taxon>Cytophagia</taxon>
        <taxon>Cytophagales</taxon>
        <taxon>Spirosomataceae</taxon>
        <taxon>Dyadobacter</taxon>
    </lineage>
</organism>
<feature type="binding site" evidence="6">
    <location>
        <position position="56"/>
    </location>
    <ligand>
        <name>FAD</name>
        <dbReference type="ChEBI" id="CHEBI:57692"/>
    </ligand>
</feature>
<dbReference type="PANTHER" id="PTHR43014">
    <property type="entry name" value="MERCURIC REDUCTASE"/>
    <property type="match status" value="1"/>
</dbReference>
<feature type="domain" description="FAD/NAD(P)-binding" evidence="9">
    <location>
        <begin position="8"/>
        <end position="311"/>
    </location>
</feature>
<accession>A0A1G7SJ69</accession>
<dbReference type="InterPro" id="IPR016156">
    <property type="entry name" value="FAD/NAD-linked_Rdtase_dimer_sf"/>
</dbReference>
<feature type="binding site" evidence="6">
    <location>
        <position position="261"/>
    </location>
    <ligand>
        <name>NAD(+)</name>
        <dbReference type="ChEBI" id="CHEBI:57540"/>
    </ligand>
</feature>
<dbReference type="SUPFAM" id="SSF55424">
    <property type="entry name" value="FAD/NAD-linked reductases, dimerisation (C-terminal) domain"/>
    <property type="match status" value="1"/>
</dbReference>
<comment type="cofactor">
    <cofactor evidence="6">
        <name>FAD</name>
        <dbReference type="ChEBI" id="CHEBI:57692"/>
    </cofactor>
    <text evidence="6">Binds 1 FAD per subunit.</text>
</comment>
<keyword evidence="6" id="KW-0520">NAD</keyword>
<dbReference type="PRINTS" id="PR00368">
    <property type="entry name" value="FADPNR"/>
</dbReference>
<sequence length="451" mass="48811">MKSIQKKYDALIIGFGKGGKTLAAFMAKQGWQVAVIERSALMYGGTCINIACIPTKSLVHSAENHVPYADAIAEKNRLVESLRKRNFDMVDQFPNATVITGTASFLSPGTVSVRLADSGEEVTIAADRIIINTGAKPVLPSIPGLNASRRVFTSTTLMEETKLPERLVIIGAGYIALEFAGMYAQFGSEVTLLSRSATFLPDEDRDIADAVQSILIAKGIRIELGALVDELVPGGDTDTIVYRQAETRTEIKATAILIAAGRQPNTEDLNLEAAGVRQDSKGYIVVDERLQTSTPNIWAIGDINGGPQFTYISLDDFRIIRSQLFDFKPHSTADRIQVAGALFITPPLSHVGLREHEAIGKGYRVKVATLPASTSTRAQLLNRPEGIFKAVVDADTNLILGCTLLCSDSSELINLVQLAMHAGLDYTVLRDTIYTHPSMSESLNDLFAKIG</sequence>
<comment type="similarity">
    <text evidence="1">Belongs to the class-I pyridine nucleotide-disulfide oxidoreductase family.</text>
</comment>
<evidence type="ECO:0000256" key="5">
    <source>
        <dbReference type="PIRSR" id="PIRSR000350-2"/>
    </source>
</evidence>
<dbReference type="PANTHER" id="PTHR43014:SF4">
    <property type="entry name" value="PYRIDINE NUCLEOTIDE-DISULFIDE OXIDOREDUCTASE RCLA-RELATED"/>
    <property type="match status" value="1"/>
</dbReference>
<keyword evidence="4" id="KW-0560">Oxidoreductase</keyword>
<dbReference type="OrthoDB" id="9800167at2"/>
<dbReference type="EMBL" id="FNAN01000016">
    <property type="protein sequence ID" value="SDG22924.1"/>
    <property type="molecule type" value="Genomic_DNA"/>
</dbReference>
<proteinExistence type="inferred from homology"/>
<evidence type="ECO:0000256" key="7">
    <source>
        <dbReference type="PIRSR" id="PIRSR000350-4"/>
    </source>
</evidence>
<protein>
    <submittedName>
        <fullName evidence="10">Pyruvate/2-oxoglutarate dehydrogenase complex, dihydrolipoamide dehydrogenase (E3) component</fullName>
    </submittedName>
</protein>
<dbReference type="RefSeq" id="WP_090155678.1">
    <property type="nucleotide sequence ID" value="NZ_FNAN01000016.1"/>
</dbReference>
<dbReference type="PRINTS" id="PR00411">
    <property type="entry name" value="PNDRDTASEI"/>
</dbReference>
<evidence type="ECO:0000259" key="9">
    <source>
        <dbReference type="Pfam" id="PF07992"/>
    </source>
</evidence>
<evidence type="ECO:0000313" key="10">
    <source>
        <dbReference type="EMBL" id="SDG22924.1"/>
    </source>
</evidence>
<evidence type="ECO:0000259" key="8">
    <source>
        <dbReference type="Pfam" id="PF02852"/>
    </source>
</evidence>
<reference evidence="11" key="1">
    <citation type="submission" date="2016-10" db="EMBL/GenBank/DDBJ databases">
        <authorList>
            <person name="Varghese N."/>
            <person name="Submissions S."/>
        </authorList>
    </citation>
    <scope>NUCLEOTIDE SEQUENCE [LARGE SCALE GENOMIC DNA]</scope>
    <source>
        <strain evidence="11">DSM 25329</strain>
    </source>
</reference>
<keyword evidence="3 6" id="KW-0274">FAD</keyword>
<dbReference type="Pfam" id="PF02852">
    <property type="entry name" value="Pyr_redox_dim"/>
    <property type="match status" value="1"/>
</dbReference>
<evidence type="ECO:0000256" key="2">
    <source>
        <dbReference type="ARBA" id="ARBA00022630"/>
    </source>
</evidence>
<keyword evidence="11" id="KW-1185">Reference proteome</keyword>
<feature type="disulfide bond" description="Redox-active" evidence="7">
    <location>
        <begin position="47"/>
        <end position="52"/>
    </location>
</feature>
<dbReference type="FunFam" id="3.30.390.30:FF:000001">
    <property type="entry name" value="Dihydrolipoyl dehydrogenase"/>
    <property type="match status" value="1"/>
</dbReference>
<dbReference type="Proteomes" id="UP000198748">
    <property type="component" value="Unassembled WGS sequence"/>
</dbReference>
<dbReference type="STRING" id="659014.SAMN04487996_116120"/>
<dbReference type="Gene3D" id="3.50.50.60">
    <property type="entry name" value="FAD/NAD(P)-binding domain"/>
    <property type="match status" value="2"/>
</dbReference>
<dbReference type="PIRSF" id="PIRSF000350">
    <property type="entry name" value="Mercury_reductase_MerA"/>
    <property type="match status" value="1"/>
</dbReference>
<dbReference type="Gene3D" id="3.30.390.30">
    <property type="match status" value="1"/>
</dbReference>
<feature type="binding site" evidence="6">
    <location>
        <position position="302"/>
    </location>
    <ligand>
        <name>FAD</name>
        <dbReference type="ChEBI" id="CHEBI:57692"/>
    </ligand>
</feature>
<dbReference type="Pfam" id="PF07992">
    <property type="entry name" value="Pyr_redox_2"/>
    <property type="match status" value="1"/>
</dbReference>
<evidence type="ECO:0000256" key="6">
    <source>
        <dbReference type="PIRSR" id="PIRSR000350-3"/>
    </source>
</evidence>
<dbReference type="GO" id="GO:0003955">
    <property type="term" value="F:NAD(P)H dehydrogenase (quinone) activity"/>
    <property type="evidence" value="ECO:0007669"/>
    <property type="project" value="TreeGrafter"/>
</dbReference>
<dbReference type="InterPro" id="IPR001100">
    <property type="entry name" value="Pyr_nuc-diS_OxRdtase"/>
</dbReference>
<evidence type="ECO:0000256" key="4">
    <source>
        <dbReference type="ARBA" id="ARBA00023002"/>
    </source>
</evidence>
<gene>
    <name evidence="10" type="ORF">SAMN04487996_116120</name>
</gene>
<evidence type="ECO:0000256" key="3">
    <source>
        <dbReference type="ARBA" id="ARBA00022827"/>
    </source>
</evidence>
<name>A0A1G7SJ69_9BACT</name>
<dbReference type="InterPro" id="IPR004099">
    <property type="entry name" value="Pyr_nucl-diS_OxRdtase_dimer"/>
</dbReference>
<feature type="active site" description="Proton acceptor" evidence="5">
    <location>
        <position position="436"/>
    </location>
</feature>
<evidence type="ECO:0000256" key="1">
    <source>
        <dbReference type="ARBA" id="ARBA00007532"/>
    </source>
</evidence>